<comment type="similarity">
    <text evidence="1">Belongs to the SMC family. SbcC subfamily.</text>
</comment>
<dbReference type="GO" id="GO:0006302">
    <property type="term" value="P:double-strand break repair"/>
    <property type="evidence" value="ECO:0007669"/>
    <property type="project" value="InterPro"/>
</dbReference>
<feature type="transmembrane region" description="Helical" evidence="6">
    <location>
        <begin position="525"/>
        <end position="546"/>
    </location>
</feature>
<keyword evidence="6" id="KW-0812">Transmembrane</keyword>
<feature type="coiled-coil region" evidence="4">
    <location>
        <begin position="335"/>
        <end position="386"/>
    </location>
</feature>
<dbReference type="InterPro" id="IPR038729">
    <property type="entry name" value="Rad50/SbcC_AAA"/>
</dbReference>
<keyword evidence="6" id="KW-1133">Transmembrane helix</keyword>
<sequence>MIILKHLTVERFRLLRELNVHFPQRGSILIQGPNESGKSALLESIYFALYSEPLVMQYEKRSLDDLISYGASSATVTLSLSVGTTDLTITRTIERGKGLSVCLLVRRLGMPEEAPIVRLEAANERIIAELGRMDGETLRNSCMVEQKGLEHLERLSGVERETTVRKLLGVENLTLLTERFQISPDDERQLKECADRLQLAEVQARIPVLSQQLNDIEAALDAVKVAEDLEEIALQEGDIEDQERGLERVKARRVELKSNQSRVQQLKRADNTLAEIIDAYDGIAEARQQIPELEKQIVELERREREELPLLEKRVGELSDLLRSFGTRQRMSNDLLSSVDTVKELEQELKQHEEVKDDLRTLDERVQHAREQLQETKQAVQELEERRRAGRPQLEARLQRLQILSQRLSTFRNLEEQAIRRLEGKGQAEQNLVQVQKLQRELLDTEHEMELVEMEAKQVQQHADGLEKRWRQLAMRRQVEEWYRLEGQAQGLAQAEQHVRLAYQHQEKLNLTAMEARAASNKYKMFLAGCVALLVLSLGIAIYEVLQGTSISFIVAAVAGLASVLLIVGAVLSFQSFNKASQDLKEADRLLQDAISKVGMMVAARETAVRMSGSGEAKQKIEQEIRSLGGTVPRSLDEAQTFLRQSRDNGESLAEMQQQARQKRDEAGSARNQVNLTMEAVARLRKELVQQQDLRRREDWDNINENLRSDQETLERLHQEITLMAGQEGLPLPSMSERLQSELHSAPGLHDISTVGTAELEGLVDGTLRETEREIATLDGKLDLVNDLAAQVKIHQDALDVLLARRKAIEEREERYQLNNPAEQIERTREQQAVLRQALQSLQDSLRQRVKQLGVTFGQAAISEAESSARKQLEELQIGLGNKFMLQEKQENYTVQLRELQEALAEHYKQLAKFSNTLGSWIVPPKPFAEVLVALRKRCQQEIARADEPSIVKELKTLQDREGATRTKIELCRQEISEAEGRIAILLEQRNRPAPKSYRADDIVAIWPLFADYKVEDGQRLELERLEIERELEEMERQELSMNTELQAGDTPLDLAQARAQMEQQERTVQTKKRGSQLLKAVSERLLQKTVPRTERSMQQILPLLTSGRYHDVHLLTENKEEAISGGTFQIQVWDSGAGKYVSKSALSAGTADQLSLALRLAFAITTLPRELNAAPGFLLLDEPLSSFDRGRTRALVNVVTGEVLSRHFEQIILISHSSAFDPSMFPYHLYLDNGQVVESNLPVVPGNSIAPAVESAKEVQQLDFDDEESDATVMRMPAISLLKQE</sequence>
<dbReference type="EMBL" id="BNJK01000001">
    <property type="protein sequence ID" value="GHO93470.1"/>
    <property type="molecule type" value="Genomic_DNA"/>
</dbReference>
<dbReference type="PANTHER" id="PTHR32114">
    <property type="entry name" value="ABC TRANSPORTER ABCH.3"/>
    <property type="match status" value="1"/>
</dbReference>
<gene>
    <name evidence="8" type="ORF">KSF_035180</name>
</gene>
<reference evidence="8" key="1">
    <citation type="submission" date="2020-10" db="EMBL/GenBank/DDBJ databases">
        <title>Taxonomic study of unclassified bacteria belonging to the class Ktedonobacteria.</title>
        <authorList>
            <person name="Yabe S."/>
            <person name="Wang C.M."/>
            <person name="Zheng Y."/>
            <person name="Sakai Y."/>
            <person name="Cavaletti L."/>
            <person name="Monciardini P."/>
            <person name="Donadio S."/>
        </authorList>
    </citation>
    <scope>NUCLEOTIDE SEQUENCE</scope>
    <source>
        <strain evidence="8">ID150040</strain>
    </source>
</reference>
<evidence type="ECO:0000313" key="9">
    <source>
        <dbReference type="Proteomes" id="UP000597444"/>
    </source>
</evidence>
<feature type="coiled-coil region" evidence="4">
    <location>
        <begin position="768"/>
        <end position="845"/>
    </location>
</feature>
<dbReference type="PANTHER" id="PTHR32114:SF2">
    <property type="entry name" value="ABC TRANSPORTER ABCH.3"/>
    <property type="match status" value="1"/>
</dbReference>
<feature type="coiled-coil region" evidence="4">
    <location>
        <begin position="1016"/>
        <end position="1075"/>
    </location>
</feature>
<dbReference type="InterPro" id="IPR027417">
    <property type="entry name" value="P-loop_NTPase"/>
</dbReference>
<keyword evidence="9" id="KW-1185">Reference proteome</keyword>
<evidence type="ECO:0000259" key="7">
    <source>
        <dbReference type="Pfam" id="PF13476"/>
    </source>
</evidence>
<evidence type="ECO:0000256" key="1">
    <source>
        <dbReference type="ARBA" id="ARBA00006930"/>
    </source>
</evidence>
<feature type="region of interest" description="Disordered" evidence="5">
    <location>
        <begin position="645"/>
        <end position="670"/>
    </location>
</feature>
<evidence type="ECO:0000256" key="5">
    <source>
        <dbReference type="SAM" id="MobiDB-lite"/>
    </source>
</evidence>
<feature type="coiled-coil region" evidence="4">
    <location>
        <begin position="886"/>
        <end position="917"/>
    </location>
</feature>
<feature type="coiled-coil region" evidence="4">
    <location>
        <begin position="428"/>
        <end position="469"/>
    </location>
</feature>
<feature type="domain" description="Rad50/SbcC-type AAA" evidence="7">
    <location>
        <begin position="7"/>
        <end position="260"/>
    </location>
</feature>
<dbReference type="Pfam" id="PF13476">
    <property type="entry name" value="AAA_23"/>
    <property type="match status" value="1"/>
</dbReference>
<comment type="caution">
    <text evidence="8">The sequence shown here is derived from an EMBL/GenBank/DDBJ whole genome shotgun (WGS) entry which is preliminary data.</text>
</comment>
<comment type="subunit">
    <text evidence="2">Heterodimer of SbcC and SbcD.</text>
</comment>
<dbReference type="SUPFAM" id="SSF52540">
    <property type="entry name" value="P-loop containing nucleoside triphosphate hydrolases"/>
    <property type="match status" value="2"/>
</dbReference>
<evidence type="ECO:0000256" key="4">
    <source>
        <dbReference type="SAM" id="Coils"/>
    </source>
</evidence>
<evidence type="ECO:0000256" key="3">
    <source>
        <dbReference type="ARBA" id="ARBA00013368"/>
    </source>
</evidence>
<evidence type="ECO:0000256" key="2">
    <source>
        <dbReference type="ARBA" id="ARBA00011322"/>
    </source>
</evidence>
<dbReference type="GO" id="GO:0016887">
    <property type="term" value="F:ATP hydrolysis activity"/>
    <property type="evidence" value="ECO:0007669"/>
    <property type="project" value="InterPro"/>
</dbReference>
<name>A0A8J3IJ90_9CHLR</name>
<dbReference type="Gene3D" id="3.40.50.300">
    <property type="entry name" value="P-loop containing nucleotide triphosphate hydrolases"/>
    <property type="match status" value="2"/>
</dbReference>
<keyword evidence="6" id="KW-0472">Membrane</keyword>
<protein>
    <recommendedName>
        <fullName evidence="3">Nuclease SbcCD subunit C</fullName>
    </recommendedName>
</protein>
<accession>A0A8J3IJ90</accession>
<dbReference type="Proteomes" id="UP000597444">
    <property type="component" value="Unassembled WGS sequence"/>
</dbReference>
<keyword evidence="4" id="KW-0175">Coiled coil</keyword>
<feature type="transmembrane region" description="Helical" evidence="6">
    <location>
        <begin position="553"/>
        <end position="574"/>
    </location>
</feature>
<dbReference type="RefSeq" id="WP_220204252.1">
    <property type="nucleotide sequence ID" value="NZ_BNJK01000001.1"/>
</dbReference>
<evidence type="ECO:0000313" key="8">
    <source>
        <dbReference type="EMBL" id="GHO93470.1"/>
    </source>
</evidence>
<evidence type="ECO:0000256" key="6">
    <source>
        <dbReference type="SAM" id="Phobius"/>
    </source>
</evidence>
<proteinExistence type="inferred from homology"/>
<feature type="coiled-coil region" evidence="4">
    <location>
        <begin position="199"/>
        <end position="259"/>
    </location>
</feature>
<organism evidence="8 9">
    <name type="scientific">Reticulibacter mediterranei</name>
    <dbReference type="NCBI Taxonomy" id="2778369"/>
    <lineage>
        <taxon>Bacteria</taxon>
        <taxon>Bacillati</taxon>
        <taxon>Chloroflexota</taxon>
        <taxon>Ktedonobacteria</taxon>
        <taxon>Ktedonobacterales</taxon>
        <taxon>Reticulibacteraceae</taxon>
        <taxon>Reticulibacter</taxon>
    </lineage>
</organism>